<comment type="caution">
    <text evidence="1">The sequence shown here is derived from an EMBL/GenBank/DDBJ whole genome shotgun (WGS) entry which is preliminary data.</text>
</comment>
<reference evidence="1" key="1">
    <citation type="submission" date="2021-06" db="EMBL/GenBank/DDBJ databases">
        <authorList>
            <person name="Kallberg Y."/>
            <person name="Tangrot J."/>
            <person name="Rosling A."/>
        </authorList>
    </citation>
    <scope>NUCLEOTIDE SEQUENCE</scope>
    <source>
        <strain evidence="1">AU212A</strain>
    </source>
</reference>
<keyword evidence="2" id="KW-1185">Reference proteome</keyword>
<proteinExistence type="predicted"/>
<evidence type="ECO:0000313" key="2">
    <source>
        <dbReference type="Proteomes" id="UP000789860"/>
    </source>
</evidence>
<dbReference type="EMBL" id="CAJVPM010000915">
    <property type="protein sequence ID" value="CAG8454772.1"/>
    <property type="molecule type" value="Genomic_DNA"/>
</dbReference>
<organism evidence="1 2">
    <name type="scientific">Scutellospora calospora</name>
    <dbReference type="NCBI Taxonomy" id="85575"/>
    <lineage>
        <taxon>Eukaryota</taxon>
        <taxon>Fungi</taxon>
        <taxon>Fungi incertae sedis</taxon>
        <taxon>Mucoromycota</taxon>
        <taxon>Glomeromycotina</taxon>
        <taxon>Glomeromycetes</taxon>
        <taxon>Diversisporales</taxon>
        <taxon>Gigasporaceae</taxon>
        <taxon>Scutellospora</taxon>
    </lineage>
</organism>
<dbReference type="Proteomes" id="UP000789860">
    <property type="component" value="Unassembled WGS sequence"/>
</dbReference>
<gene>
    <name evidence="1" type="ORF">SCALOS_LOCUS1353</name>
</gene>
<sequence>MSRTLISPLIKSTFHCSCHKSIQPHLLSIFKRVCSYSRSNIERLDMLKKVYLPLLTYKEETQEWSKLIKSGKAEYTDFLKAIDSLKASSRISSVDILKGLTKNFSLNDFLKNIDTPLPALSSLSDKLENEVIKVQNHLLATYFLYNTFYKLDHEINLDEVPALMERFIQFRDKNQNSSLHPLIIASRILLIFLYINPFADEEYTSTLFLAQAEKDSILLYALVVQNIFNILMRYQA</sequence>
<accession>A0ACA9K667</accession>
<evidence type="ECO:0000313" key="1">
    <source>
        <dbReference type="EMBL" id="CAG8454772.1"/>
    </source>
</evidence>
<protein>
    <submittedName>
        <fullName evidence="1">8323_t:CDS:1</fullName>
    </submittedName>
</protein>
<name>A0ACA9K667_9GLOM</name>